<dbReference type="STRING" id="32507.ENSNBRP00000021301"/>
<evidence type="ECO:0000256" key="2">
    <source>
        <dbReference type="ARBA" id="ARBA00023134"/>
    </source>
</evidence>
<keyword evidence="3" id="KW-0449">Lipoprotein</keyword>
<evidence type="ECO:0000313" key="5">
    <source>
        <dbReference type="Ensembl" id="ENSNBRP00000021301.1"/>
    </source>
</evidence>
<dbReference type="GO" id="GO:0005525">
    <property type="term" value="F:GTP binding"/>
    <property type="evidence" value="ECO:0007669"/>
    <property type="project" value="UniProtKB-KW"/>
</dbReference>
<evidence type="ECO:0000256" key="3">
    <source>
        <dbReference type="ARBA" id="ARBA00023288"/>
    </source>
</evidence>
<dbReference type="InterPro" id="IPR001806">
    <property type="entry name" value="Small_GTPase"/>
</dbReference>
<evidence type="ECO:0000313" key="6">
    <source>
        <dbReference type="Proteomes" id="UP000261580"/>
    </source>
</evidence>
<dbReference type="Pfam" id="PF00071">
    <property type="entry name" value="Ras"/>
    <property type="match status" value="1"/>
</dbReference>
<evidence type="ECO:0008006" key="7">
    <source>
        <dbReference type="Google" id="ProtNLM"/>
    </source>
</evidence>
<dbReference type="InterPro" id="IPR027417">
    <property type="entry name" value="P-loop_NTPase"/>
</dbReference>
<sequence length="279" mass="31401">MGSTRRNKEELHQKQEVDNEAKETGTDIGETKSVSIIKEEALQLHTDHKNNDSEQGKQKVFETVEISPPGQSKFKPLPEQTVEERPVSQDQLRYNVVMIGDSSVGKTSFMKRAQSGKFSLDIPASIGLDSLMWPVVVDGKPMILQLWDTAGQERFHSITKQVFHKAQAFLLMYDITSTNSFSAVSYWANCIQESAAENVTVLLLGNKSDCSERRVKTHQGEILAKEYDFEFMECSAATGENVIQSLEVVARKLSQRIDSREEATVLHKEPEQKKSSRCC</sequence>
<dbReference type="SMART" id="SM00175">
    <property type="entry name" value="RAB"/>
    <property type="match status" value="1"/>
</dbReference>
<evidence type="ECO:0000256" key="1">
    <source>
        <dbReference type="ARBA" id="ARBA00022741"/>
    </source>
</evidence>
<dbReference type="CDD" id="cd00154">
    <property type="entry name" value="Rab"/>
    <property type="match status" value="1"/>
</dbReference>
<dbReference type="PRINTS" id="PR00449">
    <property type="entry name" value="RASTRNSFRMNG"/>
</dbReference>
<accession>A0A3Q4HH21</accession>
<dbReference type="InterPro" id="IPR005225">
    <property type="entry name" value="Small_GTP-bd"/>
</dbReference>
<dbReference type="AlphaFoldDB" id="A0A3Q4HH21"/>
<dbReference type="Gene3D" id="3.40.50.300">
    <property type="entry name" value="P-loop containing nucleotide triphosphate hydrolases"/>
    <property type="match status" value="1"/>
</dbReference>
<dbReference type="PROSITE" id="PS51419">
    <property type="entry name" value="RAB"/>
    <property type="match status" value="1"/>
</dbReference>
<dbReference type="SMART" id="SM00176">
    <property type="entry name" value="RAN"/>
    <property type="match status" value="1"/>
</dbReference>
<dbReference type="PROSITE" id="PS51421">
    <property type="entry name" value="RAS"/>
    <property type="match status" value="1"/>
</dbReference>
<keyword evidence="2" id="KW-0342">GTP-binding</keyword>
<protein>
    <recommendedName>
        <fullName evidence="7">RAB44, member RAS oncogene family</fullName>
    </recommendedName>
</protein>
<dbReference type="PANTHER" id="PTHR47977">
    <property type="entry name" value="RAS-RELATED PROTEIN RAB"/>
    <property type="match status" value="1"/>
</dbReference>
<dbReference type="PROSITE" id="PS51420">
    <property type="entry name" value="RHO"/>
    <property type="match status" value="1"/>
</dbReference>
<dbReference type="Bgee" id="ENSNBRG00000016337">
    <property type="expression patterns" value="Expressed in mesonephros and 5 other cell types or tissues"/>
</dbReference>
<dbReference type="NCBIfam" id="TIGR00231">
    <property type="entry name" value="small_GTP"/>
    <property type="match status" value="1"/>
</dbReference>
<proteinExistence type="predicted"/>
<keyword evidence="6" id="KW-1185">Reference proteome</keyword>
<dbReference type="GO" id="GO:0003924">
    <property type="term" value="F:GTPase activity"/>
    <property type="evidence" value="ECO:0007669"/>
    <property type="project" value="InterPro"/>
</dbReference>
<dbReference type="FunFam" id="3.40.50.300:FF:001129">
    <property type="entry name" value="ras-related protein Rab-44 isoform X2"/>
    <property type="match status" value="1"/>
</dbReference>
<dbReference type="SMART" id="SM00173">
    <property type="entry name" value="RAS"/>
    <property type="match status" value="1"/>
</dbReference>
<reference evidence="5" key="2">
    <citation type="submission" date="2025-09" db="UniProtKB">
        <authorList>
            <consortium name="Ensembl"/>
        </authorList>
    </citation>
    <scope>IDENTIFICATION</scope>
</reference>
<feature type="compositionally biased region" description="Basic and acidic residues" evidence="4">
    <location>
        <begin position="1"/>
        <end position="25"/>
    </location>
</feature>
<keyword evidence="1" id="KW-0547">Nucleotide-binding</keyword>
<evidence type="ECO:0000256" key="4">
    <source>
        <dbReference type="SAM" id="MobiDB-lite"/>
    </source>
</evidence>
<dbReference type="SMART" id="SM00174">
    <property type="entry name" value="RHO"/>
    <property type="match status" value="1"/>
</dbReference>
<dbReference type="OMA" id="CETVEYS"/>
<dbReference type="Ensembl" id="ENSNBRT00000021878.1">
    <property type="protein sequence ID" value="ENSNBRP00000021301.1"/>
    <property type="gene ID" value="ENSNBRG00000016337.1"/>
</dbReference>
<dbReference type="SUPFAM" id="SSF52540">
    <property type="entry name" value="P-loop containing nucleoside triphosphate hydrolases"/>
    <property type="match status" value="1"/>
</dbReference>
<organism evidence="5 6">
    <name type="scientific">Neolamprologus brichardi</name>
    <name type="common">Fairy cichlid</name>
    <name type="synonym">Lamprologus brichardi</name>
    <dbReference type="NCBI Taxonomy" id="32507"/>
    <lineage>
        <taxon>Eukaryota</taxon>
        <taxon>Metazoa</taxon>
        <taxon>Chordata</taxon>
        <taxon>Craniata</taxon>
        <taxon>Vertebrata</taxon>
        <taxon>Euteleostomi</taxon>
        <taxon>Actinopterygii</taxon>
        <taxon>Neopterygii</taxon>
        <taxon>Teleostei</taxon>
        <taxon>Neoteleostei</taxon>
        <taxon>Acanthomorphata</taxon>
        <taxon>Ovalentaria</taxon>
        <taxon>Cichlomorphae</taxon>
        <taxon>Cichliformes</taxon>
        <taxon>Cichlidae</taxon>
        <taxon>African cichlids</taxon>
        <taxon>Pseudocrenilabrinae</taxon>
        <taxon>Lamprologini</taxon>
        <taxon>Neolamprologus</taxon>
    </lineage>
</organism>
<dbReference type="Proteomes" id="UP000261580">
    <property type="component" value="Unassembled WGS sequence"/>
</dbReference>
<feature type="region of interest" description="Disordered" evidence="4">
    <location>
        <begin position="1"/>
        <end position="34"/>
    </location>
</feature>
<name>A0A3Q4HH21_NEOBR</name>
<reference evidence="5" key="1">
    <citation type="submission" date="2025-08" db="UniProtKB">
        <authorList>
            <consortium name="Ensembl"/>
        </authorList>
    </citation>
    <scope>IDENTIFICATION</scope>
</reference>
<dbReference type="InterPro" id="IPR050227">
    <property type="entry name" value="Rab"/>
</dbReference>
<dbReference type="GeneTree" id="ENSGT00940000160379"/>